<feature type="compositionally biased region" description="Low complexity" evidence="1">
    <location>
        <begin position="198"/>
        <end position="211"/>
    </location>
</feature>
<protein>
    <submittedName>
        <fullName evidence="2">Uncharacterized protein</fullName>
    </submittedName>
</protein>
<feature type="region of interest" description="Disordered" evidence="1">
    <location>
        <begin position="1"/>
        <end position="52"/>
    </location>
</feature>
<evidence type="ECO:0000256" key="1">
    <source>
        <dbReference type="SAM" id="MobiDB-lite"/>
    </source>
</evidence>
<gene>
    <name evidence="2" type="ORF">K435DRAFT_853583</name>
</gene>
<sequence>MSYRPSSYRRHSPPPSYDQQGARRDDRQRPRQDQDAEMRLVSPGPTTRENTSLNVTSRWIYAPTLGVVKHEDTCQACTEYCRHTMMAEVEANESFRKAKADQLQFLRTLALVEGGREALPGAGVVRDQGVSARTRIYKNLVRLDMSSNGGTSIRWSRRVSEVGSPTTKNKGIKAEENPSDASILENREVEGGHRTPALSRSSRSSENLSSNQTSDLGGVRRNENSTSSLQTLLDECRQRCSAQNRELNQLQQQLAGSITVQDRFGQRIIELASFALLAYRGNPSQVFPNLYELLDEMFACLYEVTIRVHGEEKGKALESLKSLISRMEVLQSFLRRTEATCRLFVGDEKGRRENERFLLSNIPPQVRIPDFDATLDRTHLPYPEPRRVRSRTSFTPPNTPTDLNLHGTKRSRDEFLEEGEIPSKRQC</sequence>
<keyword evidence="3" id="KW-1185">Reference proteome</keyword>
<feature type="compositionally biased region" description="Polar residues" evidence="1">
    <location>
        <begin position="391"/>
        <end position="402"/>
    </location>
</feature>
<dbReference type="AlphaFoldDB" id="A0A4S8MG17"/>
<feature type="region of interest" description="Disordered" evidence="1">
    <location>
        <begin position="156"/>
        <end position="224"/>
    </location>
</feature>
<dbReference type="Proteomes" id="UP000297245">
    <property type="component" value="Unassembled WGS sequence"/>
</dbReference>
<feature type="region of interest" description="Disordered" evidence="1">
    <location>
        <begin position="379"/>
        <end position="410"/>
    </location>
</feature>
<reference evidence="2 3" key="1">
    <citation type="journal article" date="2019" name="Nat. Ecol. Evol.">
        <title>Megaphylogeny resolves global patterns of mushroom evolution.</title>
        <authorList>
            <person name="Varga T."/>
            <person name="Krizsan K."/>
            <person name="Foldi C."/>
            <person name="Dima B."/>
            <person name="Sanchez-Garcia M."/>
            <person name="Sanchez-Ramirez S."/>
            <person name="Szollosi G.J."/>
            <person name="Szarkandi J.G."/>
            <person name="Papp V."/>
            <person name="Albert L."/>
            <person name="Andreopoulos W."/>
            <person name="Angelini C."/>
            <person name="Antonin V."/>
            <person name="Barry K.W."/>
            <person name="Bougher N.L."/>
            <person name="Buchanan P."/>
            <person name="Buyck B."/>
            <person name="Bense V."/>
            <person name="Catcheside P."/>
            <person name="Chovatia M."/>
            <person name="Cooper J."/>
            <person name="Damon W."/>
            <person name="Desjardin D."/>
            <person name="Finy P."/>
            <person name="Geml J."/>
            <person name="Haridas S."/>
            <person name="Hughes K."/>
            <person name="Justo A."/>
            <person name="Karasinski D."/>
            <person name="Kautmanova I."/>
            <person name="Kiss B."/>
            <person name="Kocsube S."/>
            <person name="Kotiranta H."/>
            <person name="LaButti K.M."/>
            <person name="Lechner B.E."/>
            <person name="Liimatainen K."/>
            <person name="Lipzen A."/>
            <person name="Lukacs Z."/>
            <person name="Mihaltcheva S."/>
            <person name="Morgado L.N."/>
            <person name="Niskanen T."/>
            <person name="Noordeloos M.E."/>
            <person name="Ohm R.A."/>
            <person name="Ortiz-Santana B."/>
            <person name="Ovrebo C."/>
            <person name="Racz N."/>
            <person name="Riley R."/>
            <person name="Savchenko A."/>
            <person name="Shiryaev A."/>
            <person name="Soop K."/>
            <person name="Spirin V."/>
            <person name="Szebenyi C."/>
            <person name="Tomsovsky M."/>
            <person name="Tulloss R.E."/>
            <person name="Uehling J."/>
            <person name="Grigoriev I.V."/>
            <person name="Vagvolgyi C."/>
            <person name="Papp T."/>
            <person name="Martin F.M."/>
            <person name="Miettinen O."/>
            <person name="Hibbett D.S."/>
            <person name="Nagy L.G."/>
        </authorList>
    </citation>
    <scope>NUCLEOTIDE SEQUENCE [LARGE SCALE GENOMIC DNA]</scope>
    <source>
        <strain evidence="2 3">CBS 962.96</strain>
    </source>
</reference>
<organism evidence="2 3">
    <name type="scientific">Dendrothele bispora (strain CBS 962.96)</name>
    <dbReference type="NCBI Taxonomy" id="1314807"/>
    <lineage>
        <taxon>Eukaryota</taxon>
        <taxon>Fungi</taxon>
        <taxon>Dikarya</taxon>
        <taxon>Basidiomycota</taxon>
        <taxon>Agaricomycotina</taxon>
        <taxon>Agaricomycetes</taxon>
        <taxon>Agaricomycetidae</taxon>
        <taxon>Agaricales</taxon>
        <taxon>Agaricales incertae sedis</taxon>
        <taxon>Dendrothele</taxon>
    </lineage>
</organism>
<accession>A0A4S8MG17</accession>
<proteinExistence type="predicted"/>
<feature type="compositionally biased region" description="Basic and acidic residues" evidence="1">
    <location>
        <begin position="21"/>
        <end position="38"/>
    </location>
</feature>
<evidence type="ECO:0000313" key="2">
    <source>
        <dbReference type="EMBL" id="THV01567.1"/>
    </source>
</evidence>
<dbReference type="EMBL" id="ML179087">
    <property type="protein sequence ID" value="THV01567.1"/>
    <property type="molecule type" value="Genomic_DNA"/>
</dbReference>
<name>A0A4S8MG17_DENBC</name>
<evidence type="ECO:0000313" key="3">
    <source>
        <dbReference type="Proteomes" id="UP000297245"/>
    </source>
</evidence>